<dbReference type="PRINTS" id="PR00469">
    <property type="entry name" value="PNDRDTASEII"/>
</dbReference>
<gene>
    <name evidence="3" type="primary">trxB</name>
    <name evidence="3" type="ORF">EFREU_v1c06370</name>
</gene>
<dbReference type="Proteomes" id="UP000232222">
    <property type="component" value="Chromosome"/>
</dbReference>
<dbReference type="GO" id="GO:0016491">
    <property type="term" value="F:oxidoreductase activity"/>
    <property type="evidence" value="ECO:0007669"/>
    <property type="project" value="UniProtKB-KW"/>
</dbReference>
<dbReference type="PANTHER" id="PTHR48105">
    <property type="entry name" value="THIOREDOXIN REDUCTASE 1-RELATED-RELATED"/>
    <property type="match status" value="1"/>
</dbReference>
<organism evidence="3 4">
    <name type="scientific">Entomoplasma freundtii</name>
    <dbReference type="NCBI Taxonomy" id="74700"/>
    <lineage>
        <taxon>Bacteria</taxon>
        <taxon>Bacillati</taxon>
        <taxon>Mycoplasmatota</taxon>
        <taxon>Mollicutes</taxon>
        <taxon>Entomoplasmatales</taxon>
        <taxon>Entomoplasmataceae</taxon>
        <taxon>Entomoplasma</taxon>
    </lineage>
</organism>
<sequence length="314" mass="34154">MKNPINENLYDLLVVGGGPAGLTAAIYAARANMKVLVVEKEAPGGKMIKTGTIENYPGCERIDGPDLAMKMYEQTVTLGAEFKFNEVQHICKTEELIFENHLTNGEIILSKAVILASGTKENKLGIPGEEELYGKGVSYCAICDGAFYKDKTVAIVGGGYSAITEGLYLSKLVKKLYVIVRKSHFRADNESVRRLEEKKGVKFLMNTEVKKVLGTDRVEGLILYNNQTNATREIQVSALFPYIGATPLTKIVSDFKITNSLGYVEAFDDKLETSVPGLFVAGDVRAVPLRQIAIATGDGALAGQMAVEYIQALN</sequence>
<dbReference type="InterPro" id="IPR023753">
    <property type="entry name" value="FAD/NAD-binding_dom"/>
</dbReference>
<dbReference type="SUPFAM" id="SSF51905">
    <property type="entry name" value="FAD/NAD(P)-binding domain"/>
    <property type="match status" value="1"/>
</dbReference>
<keyword evidence="1" id="KW-0285">Flavoprotein</keyword>
<dbReference type="Gene3D" id="3.50.50.60">
    <property type="entry name" value="FAD/NAD(P)-binding domain"/>
    <property type="match status" value="2"/>
</dbReference>
<evidence type="ECO:0000313" key="4">
    <source>
        <dbReference type="Proteomes" id="UP000232222"/>
    </source>
</evidence>
<dbReference type="KEGG" id="efr:EFREU_v1c06370"/>
<protein>
    <submittedName>
        <fullName evidence="3">Thioredoxin reductase</fullName>
    </submittedName>
</protein>
<proteinExistence type="predicted"/>
<keyword evidence="2" id="KW-0560">Oxidoreductase</keyword>
<dbReference type="InterPro" id="IPR050097">
    <property type="entry name" value="Ferredoxin-NADP_redctase_2"/>
</dbReference>
<name>A0A2K8NSA9_9MOLU</name>
<accession>A0A2K8NSA9</accession>
<dbReference type="OrthoDB" id="9806179at2"/>
<evidence type="ECO:0000256" key="2">
    <source>
        <dbReference type="ARBA" id="ARBA00023002"/>
    </source>
</evidence>
<dbReference type="PRINTS" id="PR00368">
    <property type="entry name" value="FADPNR"/>
</dbReference>
<evidence type="ECO:0000256" key="1">
    <source>
        <dbReference type="ARBA" id="ARBA00022630"/>
    </source>
</evidence>
<evidence type="ECO:0000313" key="3">
    <source>
        <dbReference type="EMBL" id="ATZ16657.1"/>
    </source>
</evidence>
<keyword evidence="4" id="KW-1185">Reference proteome</keyword>
<dbReference type="Pfam" id="PF07992">
    <property type="entry name" value="Pyr_redox_2"/>
    <property type="match status" value="1"/>
</dbReference>
<dbReference type="InterPro" id="IPR036188">
    <property type="entry name" value="FAD/NAD-bd_sf"/>
</dbReference>
<dbReference type="EMBL" id="CP024962">
    <property type="protein sequence ID" value="ATZ16657.1"/>
    <property type="molecule type" value="Genomic_DNA"/>
</dbReference>
<dbReference type="AlphaFoldDB" id="A0A2K8NSA9"/>
<reference evidence="3 4" key="1">
    <citation type="submission" date="2017-11" db="EMBL/GenBank/DDBJ databases">
        <title>Genome sequence of Entomoplasma freundtii BARC 318 (ATCC 51999).</title>
        <authorList>
            <person name="Lo W.-S."/>
            <person name="Gasparich G.E."/>
            <person name="Kuo C.-H."/>
        </authorList>
    </citation>
    <scope>NUCLEOTIDE SEQUENCE [LARGE SCALE GENOMIC DNA]</scope>
    <source>
        <strain evidence="3 4">BARC 318</strain>
    </source>
</reference>
<dbReference type="RefSeq" id="WP_100609739.1">
    <property type="nucleotide sequence ID" value="NZ_CP024962.1"/>
</dbReference>